<name>A0A5R9JCF7_9PROT</name>
<evidence type="ECO:0000313" key="2">
    <source>
        <dbReference type="EMBL" id="TLU73066.1"/>
    </source>
</evidence>
<sequence length="189" mass="20918">MEIPLEIAFHGLQHSDSVEAEIRKHVDKLETRYGRLTACRVSIEALHQQHQKGNQFEVHIILSVPGRDLAVSREPHHTKERYANPDVYTALRDAFKAAERQLEGYKGHVRENVASPGASALSGQVTLKEPGQDHGFILNSTGSQIYFHRDSVTDGDFDTLREGDLVHYVEEAGSAGPTATKVRVGGRKG</sequence>
<organism evidence="2 3">
    <name type="scientific">Lichenicoccus roseus</name>
    <dbReference type="NCBI Taxonomy" id="2683649"/>
    <lineage>
        <taxon>Bacteria</taxon>
        <taxon>Pseudomonadati</taxon>
        <taxon>Pseudomonadota</taxon>
        <taxon>Alphaproteobacteria</taxon>
        <taxon>Acetobacterales</taxon>
        <taxon>Acetobacteraceae</taxon>
        <taxon>Lichenicoccus</taxon>
    </lineage>
</organism>
<dbReference type="AlphaFoldDB" id="A0A5R9JCF7"/>
<dbReference type="Proteomes" id="UP000305654">
    <property type="component" value="Unassembled WGS sequence"/>
</dbReference>
<dbReference type="GO" id="GO:0003676">
    <property type="term" value="F:nucleic acid binding"/>
    <property type="evidence" value="ECO:0007669"/>
    <property type="project" value="InterPro"/>
</dbReference>
<keyword evidence="3" id="KW-1185">Reference proteome</keyword>
<dbReference type="Pfam" id="PF00313">
    <property type="entry name" value="CSD"/>
    <property type="match status" value="1"/>
</dbReference>
<protein>
    <submittedName>
        <fullName evidence="2">HPF/RaiA family ribosome-associated protein</fullName>
    </submittedName>
</protein>
<accession>A0A5R9JCF7</accession>
<dbReference type="Gene3D" id="3.30.160.100">
    <property type="entry name" value="Ribosome hibernation promotion factor-like"/>
    <property type="match status" value="1"/>
</dbReference>
<gene>
    <name evidence="2" type="ORF">FE263_06415</name>
</gene>
<reference evidence="2 3" key="1">
    <citation type="submission" date="2019-05" db="EMBL/GenBank/DDBJ databases">
        <authorList>
            <person name="Pankratov T."/>
            <person name="Grouzdev D."/>
        </authorList>
    </citation>
    <scope>NUCLEOTIDE SEQUENCE [LARGE SCALE GENOMIC DNA]</scope>
    <source>
        <strain evidence="2 3">KEBCLARHB70R</strain>
    </source>
</reference>
<dbReference type="SUPFAM" id="SSF69754">
    <property type="entry name" value="Ribosome binding protein Y (YfiA homologue)"/>
    <property type="match status" value="1"/>
</dbReference>
<dbReference type="SUPFAM" id="SSF50249">
    <property type="entry name" value="Nucleic acid-binding proteins"/>
    <property type="match status" value="1"/>
</dbReference>
<evidence type="ECO:0000313" key="3">
    <source>
        <dbReference type="Proteomes" id="UP000305654"/>
    </source>
</evidence>
<dbReference type="CDD" id="cd00552">
    <property type="entry name" value="RaiA"/>
    <property type="match status" value="1"/>
</dbReference>
<comment type="caution">
    <text evidence="2">The sequence shown here is derived from an EMBL/GenBank/DDBJ whole genome shotgun (WGS) entry which is preliminary data.</text>
</comment>
<dbReference type="InterPro" id="IPR036567">
    <property type="entry name" value="RHF-like"/>
</dbReference>
<dbReference type="Pfam" id="PF02482">
    <property type="entry name" value="Ribosomal_S30AE"/>
    <property type="match status" value="1"/>
</dbReference>
<dbReference type="Gene3D" id="2.40.50.140">
    <property type="entry name" value="Nucleic acid-binding proteins"/>
    <property type="match status" value="1"/>
</dbReference>
<proteinExistence type="predicted"/>
<dbReference type="EMBL" id="VCDI01000002">
    <property type="protein sequence ID" value="TLU73066.1"/>
    <property type="molecule type" value="Genomic_DNA"/>
</dbReference>
<dbReference type="InterPro" id="IPR012340">
    <property type="entry name" value="NA-bd_OB-fold"/>
</dbReference>
<dbReference type="PROSITE" id="PS51857">
    <property type="entry name" value="CSD_2"/>
    <property type="match status" value="1"/>
</dbReference>
<feature type="domain" description="CSD" evidence="1">
    <location>
        <begin position="120"/>
        <end position="184"/>
    </location>
</feature>
<dbReference type="RefSeq" id="WP_138325139.1">
    <property type="nucleotide sequence ID" value="NZ_VCDI01000002.1"/>
</dbReference>
<evidence type="ECO:0000259" key="1">
    <source>
        <dbReference type="PROSITE" id="PS51857"/>
    </source>
</evidence>
<dbReference type="InterPro" id="IPR002059">
    <property type="entry name" value="CSP_DNA-bd"/>
</dbReference>
<dbReference type="OrthoDB" id="9782252at2"/>
<dbReference type="InterPro" id="IPR003489">
    <property type="entry name" value="RHF/RaiA"/>
</dbReference>